<organism evidence="2 3">
    <name type="scientific">Portunus trituberculatus</name>
    <name type="common">Swimming crab</name>
    <name type="synonym">Neptunus trituberculatus</name>
    <dbReference type="NCBI Taxonomy" id="210409"/>
    <lineage>
        <taxon>Eukaryota</taxon>
        <taxon>Metazoa</taxon>
        <taxon>Ecdysozoa</taxon>
        <taxon>Arthropoda</taxon>
        <taxon>Crustacea</taxon>
        <taxon>Multicrustacea</taxon>
        <taxon>Malacostraca</taxon>
        <taxon>Eumalacostraca</taxon>
        <taxon>Eucarida</taxon>
        <taxon>Decapoda</taxon>
        <taxon>Pleocyemata</taxon>
        <taxon>Brachyura</taxon>
        <taxon>Eubrachyura</taxon>
        <taxon>Portunoidea</taxon>
        <taxon>Portunidae</taxon>
        <taxon>Portuninae</taxon>
        <taxon>Portunus</taxon>
    </lineage>
</organism>
<accession>A0A5B7HRG2</accession>
<sequence>MYPSRSDNRHPQAYDGPGQGDPLWCLRKVHGKAGFASGYRVSRLHRGSGSGN</sequence>
<evidence type="ECO:0000313" key="2">
    <source>
        <dbReference type="EMBL" id="MPC75581.1"/>
    </source>
</evidence>
<evidence type="ECO:0000256" key="1">
    <source>
        <dbReference type="SAM" id="MobiDB-lite"/>
    </source>
</evidence>
<feature type="region of interest" description="Disordered" evidence="1">
    <location>
        <begin position="1"/>
        <end position="21"/>
    </location>
</feature>
<proteinExistence type="predicted"/>
<dbReference type="Proteomes" id="UP000324222">
    <property type="component" value="Unassembled WGS sequence"/>
</dbReference>
<name>A0A5B7HRG2_PORTR</name>
<comment type="caution">
    <text evidence="2">The sequence shown here is derived from an EMBL/GenBank/DDBJ whole genome shotgun (WGS) entry which is preliminary data.</text>
</comment>
<evidence type="ECO:0000313" key="3">
    <source>
        <dbReference type="Proteomes" id="UP000324222"/>
    </source>
</evidence>
<dbReference type="EMBL" id="VSRR010041439">
    <property type="protein sequence ID" value="MPC75581.1"/>
    <property type="molecule type" value="Genomic_DNA"/>
</dbReference>
<keyword evidence="3" id="KW-1185">Reference proteome</keyword>
<feature type="compositionally biased region" description="Basic and acidic residues" evidence="1">
    <location>
        <begin position="1"/>
        <end position="12"/>
    </location>
</feature>
<gene>
    <name evidence="2" type="ORF">E2C01_069971</name>
</gene>
<protein>
    <submittedName>
        <fullName evidence="2">Uncharacterized protein</fullName>
    </submittedName>
</protein>
<dbReference type="AlphaFoldDB" id="A0A5B7HRG2"/>
<reference evidence="2 3" key="1">
    <citation type="submission" date="2019-05" db="EMBL/GenBank/DDBJ databases">
        <title>Another draft genome of Portunus trituberculatus and its Hox gene families provides insights of decapod evolution.</title>
        <authorList>
            <person name="Jeong J.-H."/>
            <person name="Song I."/>
            <person name="Kim S."/>
            <person name="Choi T."/>
            <person name="Kim D."/>
            <person name="Ryu S."/>
            <person name="Kim W."/>
        </authorList>
    </citation>
    <scope>NUCLEOTIDE SEQUENCE [LARGE SCALE GENOMIC DNA]</scope>
    <source>
        <tissue evidence="2">Muscle</tissue>
    </source>
</reference>